<proteinExistence type="predicted"/>
<evidence type="ECO:0000313" key="2">
    <source>
        <dbReference type="EMBL" id="KAG2285186.1"/>
    </source>
</evidence>
<name>A0A8X7UQX4_BRACI</name>
<keyword evidence="1" id="KW-1133">Transmembrane helix</keyword>
<feature type="transmembrane region" description="Helical" evidence="1">
    <location>
        <begin position="20"/>
        <end position="49"/>
    </location>
</feature>
<organism evidence="2 3">
    <name type="scientific">Brassica carinata</name>
    <name type="common">Ethiopian mustard</name>
    <name type="synonym">Abyssinian cabbage</name>
    <dbReference type="NCBI Taxonomy" id="52824"/>
    <lineage>
        <taxon>Eukaryota</taxon>
        <taxon>Viridiplantae</taxon>
        <taxon>Streptophyta</taxon>
        <taxon>Embryophyta</taxon>
        <taxon>Tracheophyta</taxon>
        <taxon>Spermatophyta</taxon>
        <taxon>Magnoliopsida</taxon>
        <taxon>eudicotyledons</taxon>
        <taxon>Gunneridae</taxon>
        <taxon>Pentapetalae</taxon>
        <taxon>rosids</taxon>
        <taxon>malvids</taxon>
        <taxon>Brassicales</taxon>
        <taxon>Brassicaceae</taxon>
        <taxon>Brassiceae</taxon>
        <taxon>Brassica</taxon>
    </lineage>
</organism>
<sequence>MESDAGSSVARRRRRLSVGVLSFVSLPLHVTLLLHEFLVGLGFLCSFAVAMCWRCCRYCHFILWLLLSPSPSLLTALVPDLFHKTSTSSICYSQNPYLKLLRRVLSSSSPTMLNFLPSGKIDANWFSCPCGSRTSPPGSLFVRSMRLNGSKYYNQIIPTKFLPFDDPRTNPRSLQTPFEATHTDDCSTFLSLFDHNDQWLGFGSVKSPGLQHGNAGVGCLCLESTLVHSEVGVKPISLFVGIKVKSSLTTNIFMWFRCSVHKGQSLQTMKYLSVDSMVNILQQCSASSSNLRLLKLSGNSPFKSSFEDELNQISSRQGRERSFSTSSFSKERICPPISLCIRGDPLPVLKTRKNYKFPSRLLSCVKVRLGPVDATILIQMKVEVLDGAATSYAIMTNRSLFEYFEVRFSRIASGNFDIFRNILSNFYKFVSLSSYSIVLYVWSLAICFAHRGCIYSCNHLDHQ</sequence>
<dbReference type="EMBL" id="JAAMPC010000010">
    <property type="protein sequence ID" value="KAG2285186.1"/>
    <property type="molecule type" value="Genomic_DNA"/>
</dbReference>
<feature type="transmembrane region" description="Helical" evidence="1">
    <location>
        <begin position="61"/>
        <end position="82"/>
    </location>
</feature>
<dbReference type="OrthoDB" id="1110617at2759"/>
<accession>A0A8X7UQX4</accession>
<comment type="caution">
    <text evidence="2">The sequence shown here is derived from an EMBL/GenBank/DDBJ whole genome shotgun (WGS) entry which is preliminary data.</text>
</comment>
<dbReference type="AlphaFoldDB" id="A0A8X7UQX4"/>
<evidence type="ECO:0000313" key="3">
    <source>
        <dbReference type="Proteomes" id="UP000886595"/>
    </source>
</evidence>
<evidence type="ECO:0000256" key="1">
    <source>
        <dbReference type="SAM" id="Phobius"/>
    </source>
</evidence>
<keyword evidence="3" id="KW-1185">Reference proteome</keyword>
<protein>
    <submittedName>
        <fullName evidence="2">Uncharacterized protein</fullName>
    </submittedName>
</protein>
<keyword evidence="1" id="KW-0812">Transmembrane</keyword>
<gene>
    <name evidence="2" type="ORF">Bca52824_044790</name>
</gene>
<keyword evidence="1" id="KW-0472">Membrane</keyword>
<reference evidence="2 3" key="1">
    <citation type="submission" date="2020-02" db="EMBL/GenBank/DDBJ databases">
        <authorList>
            <person name="Ma Q."/>
            <person name="Huang Y."/>
            <person name="Song X."/>
            <person name="Pei D."/>
        </authorList>
    </citation>
    <scope>NUCLEOTIDE SEQUENCE [LARGE SCALE GENOMIC DNA]</scope>
    <source>
        <strain evidence="2">Sxm20200214</strain>
        <tissue evidence="2">Leaf</tissue>
    </source>
</reference>
<dbReference type="Proteomes" id="UP000886595">
    <property type="component" value="Unassembled WGS sequence"/>
</dbReference>